<evidence type="ECO:0000313" key="1">
    <source>
        <dbReference type="EMBL" id="CAA7022243.1"/>
    </source>
</evidence>
<name>A0A6D2IAS8_9BRAS</name>
<accession>A0A6D2IAS8</accession>
<dbReference type="AlphaFoldDB" id="A0A6D2IAS8"/>
<dbReference type="Proteomes" id="UP000467841">
    <property type="component" value="Unassembled WGS sequence"/>
</dbReference>
<dbReference type="EMBL" id="CACVBM020000666">
    <property type="protein sequence ID" value="CAA7022243.1"/>
    <property type="molecule type" value="Genomic_DNA"/>
</dbReference>
<reference evidence="1" key="1">
    <citation type="submission" date="2020-01" db="EMBL/GenBank/DDBJ databases">
        <authorList>
            <person name="Mishra B."/>
        </authorList>
    </citation>
    <scope>NUCLEOTIDE SEQUENCE [LARGE SCALE GENOMIC DNA]</scope>
</reference>
<organism evidence="1 2">
    <name type="scientific">Microthlaspi erraticum</name>
    <dbReference type="NCBI Taxonomy" id="1685480"/>
    <lineage>
        <taxon>Eukaryota</taxon>
        <taxon>Viridiplantae</taxon>
        <taxon>Streptophyta</taxon>
        <taxon>Embryophyta</taxon>
        <taxon>Tracheophyta</taxon>
        <taxon>Spermatophyta</taxon>
        <taxon>Magnoliopsida</taxon>
        <taxon>eudicotyledons</taxon>
        <taxon>Gunneridae</taxon>
        <taxon>Pentapetalae</taxon>
        <taxon>rosids</taxon>
        <taxon>malvids</taxon>
        <taxon>Brassicales</taxon>
        <taxon>Brassicaceae</taxon>
        <taxon>Coluteocarpeae</taxon>
        <taxon>Microthlaspi</taxon>
    </lineage>
</organism>
<gene>
    <name evidence="1" type="ORF">MERR_LOCUS9478</name>
</gene>
<evidence type="ECO:0000313" key="2">
    <source>
        <dbReference type="Proteomes" id="UP000467841"/>
    </source>
</evidence>
<proteinExistence type="predicted"/>
<comment type="caution">
    <text evidence="1">The sequence shown here is derived from an EMBL/GenBank/DDBJ whole genome shotgun (WGS) entry which is preliminary data.</text>
</comment>
<sequence>MMRKLSSVAMRLGRNFTYTLRETPTLHERLVWRTIETMKKLAFGSSGLVFGIGLASKVYDSRSKYVLEEEEGTRELIEQTKRIMSEQAARLKGVEERAARKGWKKVKREER</sequence>
<keyword evidence="2" id="KW-1185">Reference proteome</keyword>
<protein>
    <submittedName>
        <fullName evidence="1">Uncharacterized protein</fullName>
    </submittedName>
</protein>